<gene>
    <name evidence="1" type="ORF">GKJPGBOP_05735</name>
</gene>
<dbReference type="EMBL" id="BHZD01000001">
    <property type="protein sequence ID" value="GCD45989.1"/>
    <property type="molecule type" value="Genomic_DNA"/>
</dbReference>
<organism evidence="1 2">
    <name type="scientific">Streptomyces paromomycinus</name>
    <name type="common">Streptomyces rimosus subsp. paromomycinus</name>
    <dbReference type="NCBI Taxonomy" id="92743"/>
    <lineage>
        <taxon>Bacteria</taxon>
        <taxon>Bacillati</taxon>
        <taxon>Actinomycetota</taxon>
        <taxon>Actinomycetes</taxon>
        <taxon>Kitasatosporales</taxon>
        <taxon>Streptomycetaceae</taxon>
        <taxon>Streptomyces</taxon>
    </lineage>
</organism>
<name>A0A401W9L9_STREY</name>
<dbReference type="Gene3D" id="3.40.710.10">
    <property type="entry name" value="DD-peptidase/beta-lactamase superfamily"/>
    <property type="match status" value="1"/>
</dbReference>
<reference evidence="1 2" key="1">
    <citation type="submission" date="2018-11" db="EMBL/GenBank/DDBJ databases">
        <title>Whole genome sequence of Streptomyces paromomycinus NBRC 15454(T).</title>
        <authorList>
            <person name="Komaki H."/>
            <person name="Tamura T."/>
        </authorList>
    </citation>
    <scope>NUCLEOTIDE SEQUENCE [LARGE SCALE GENOMIC DNA]</scope>
    <source>
        <strain evidence="1 2">NBRC 15454</strain>
    </source>
</reference>
<evidence type="ECO:0000313" key="1">
    <source>
        <dbReference type="EMBL" id="GCD45989.1"/>
    </source>
</evidence>
<proteinExistence type="predicted"/>
<accession>A0A401W9L9</accession>
<evidence type="ECO:0000313" key="2">
    <source>
        <dbReference type="Proteomes" id="UP000286746"/>
    </source>
</evidence>
<keyword evidence="1" id="KW-0378">Hydrolase</keyword>
<dbReference type="AlphaFoldDB" id="A0A401W9L9"/>
<sequence length="132" mass="14060">MGTARDIARLYALIIEDLHRPDGVPGNLARSSTVRAALTPYVRQEDPMLGFPFAYGRGGFRLKGTPRTGVDADMFGHDGGGGSAHFGWPGAGIALSYTPNRLLDIGNDDHRAGSLIRALKTSLHQLEMAATA</sequence>
<dbReference type="GO" id="GO:0016787">
    <property type="term" value="F:hydrolase activity"/>
    <property type="evidence" value="ECO:0007669"/>
    <property type="project" value="UniProtKB-KW"/>
</dbReference>
<protein>
    <submittedName>
        <fullName evidence="1">Serine hydrolase</fullName>
    </submittedName>
</protein>
<dbReference type="Proteomes" id="UP000286746">
    <property type="component" value="Unassembled WGS sequence"/>
</dbReference>
<dbReference type="SUPFAM" id="SSF56601">
    <property type="entry name" value="beta-lactamase/transpeptidase-like"/>
    <property type="match status" value="1"/>
</dbReference>
<keyword evidence="2" id="KW-1185">Reference proteome</keyword>
<comment type="caution">
    <text evidence="1">The sequence shown here is derived from an EMBL/GenBank/DDBJ whole genome shotgun (WGS) entry which is preliminary data.</text>
</comment>
<dbReference type="InterPro" id="IPR012338">
    <property type="entry name" value="Beta-lactam/transpept-like"/>
</dbReference>